<accession>A0ABN1G4J7</accession>
<reference evidence="1 2" key="1">
    <citation type="journal article" date="2019" name="Int. J. Syst. Evol. Microbiol.">
        <title>The Global Catalogue of Microorganisms (GCM) 10K type strain sequencing project: providing services to taxonomists for standard genome sequencing and annotation.</title>
        <authorList>
            <consortium name="The Broad Institute Genomics Platform"/>
            <consortium name="The Broad Institute Genome Sequencing Center for Infectious Disease"/>
            <person name="Wu L."/>
            <person name="Ma J."/>
        </authorList>
    </citation>
    <scope>NUCLEOTIDE SEQUENCE [LARGE SCALE GENOMIC DNA]</scope>
    <source>
        <strain evidence="1 2">JCM 9933</strain>
    </source>
</reference>
<gene>
    <name evidence="1" type="ORF">GCM10009416_46770</name>
</gene>
<sequence>MTPRLLPLGALLALGACGLFRGPTPQRPELPDTDTPAQRACLAEARRSEAVGDLERQRNPQNTTNWERLAEEASARVNRAYRDCLRREGLALPGGVEAPRSR</sequence>
<comment type="caution">
    <text evidence="1">The sequence shown here is derived from an EMBL/GenBank/DDBJ whole genome shotgun (WGS) entry which is preliminary data.</text>
</comment>
<dbReference type="RefSeq" id="WP_343897849.1">
    <property type="nucleotide sequence ID" value="NZ_BAAAFZ010000092.1"/>
</dbReference>
<organism evidence="1 2">
    <name type="scientific">Craurococcus roseus</name>
    <dbReference type="NCBI Taxonomy" id="77585"/>
    <lineage>
        <taxon>Bacteria</taxon>
        <taxon>Pseudomonadati</taxon>
        <taxon>Pseudomonadota</taxon>
        <taxon>Alphaproteobacteria</taxon>
        <taxon>Acetobacterales</taxon>
        <taxon>Acetobacteraceae</taxon>
        <taxon>Craurococcus</taxon>
    </lineage>
</organism>
<keyword evidence="2" id="KW-1185">Reference proteome</keyword>
<protein>
    <recommendedName>
        <fullName evidence="3">Phosphoribosylamine--glycine ligase</fullName>
    </recommendedName>
</protein>
<proteinExistence type="predicted"/>
<dbReference type="PROSITE" id="PS51257">
    <property type="entry name" value="PROKAR_LIPOPROTEIN"/>
    <property type="match status" value="1"/>
</dbReference>
<evidence type="ECO:0008006" key="3">
    <source>
        <dbReference type="Google" id="ProtNLM"/>
    </source>
</evidence>
<evidence type="ECO:0000313" key="2">
    <source>
        <dbReference type="Proteomes" id="UP001501588"/>
    </source>
</evidence>
<dbReference type="Proteomes" id="UP001501588">
    <property type="component" value="Unassembled WGS sequence"/>
</dbReference>
<name>A0ABN1G4J7_9PROT</name>
<evidence type="ECO:0000313" key="1">
    <source>
        <dbReference type="EMBL" id="GAA0603796.1"/>
    </source>
</evidence>
<dbReference type="EMBL" id="BAAAFZ010000092">
    <property type="protein sequence ID" value="GAA0603796.1"/>
    <property type="molecule type" value="Genomic_DNA"/>
</dbReference>